<dbReference type="CDD" id="cd02440">
    <property type="entry name" value="AdoMet_MTases"/>
    <property type="match status" value="1"/>
</dbReference>
<proteinExistence type="predicted"/>
<dbReference type="EMBL" id="MING01000083">
    <property type="protein sequence ID" value="POG03287.1"/>
    <property type="molecule type" value="Genomic_DNA"/>
</dbReference>
<sequence length="211" mass="24030">MSTTILREVEQYYSSRIREHGATPEGVDWNGSASQHLRFEQLLKLVPQQEWQQGFSLVDVGCGYGALLEWLRERGAAVDYHGYDLSAEMIASARARHGADPSTSFEVAERSSRTADYAVASGIFNVSQQTPREAWENYIAEVLRSMDACSIKGFAFNCLTSYSDAPFMRDYLYYGDPCFYFDLCKRTYSRQVALLHDYGLYEFTLLVRKAP</sequence>
<dbReference type="GO" id="GO:0032259">
    <property type="term" value="P:methylation"/>
    <property type="evidence" value="ECO:0007669"/>
    <property type="project" value="UniProtKB-KW"/>
</dbReference>
<dbReference type="AlphaFoldDB" id="A0A1X1A9Y3"/>
<comment type="caution">
    <text evidence="1">The sequence shown here is derived from an EMBL/GenBank/DDBJ whole genome shotgun (WGS) entry which is preliminary data.</text>
</comment>
<reference evidence="1 2" key="2">
    <citation type="submission" date="2018-03" db="EMBL/GenBank/DDBJ databases">
        <title>Draft genome of Pseudomonas putida strain KH-18-2.</title>
        <authorList>
            <person name="Yoshizawa S."/>
            <person name="Khan N.H."/>
            <person name="Nishimura M."/>
            <person name="Chiura H.X."/>
            <person name="Ogura Y."/>
            <person name="Hayashi T."/>
            <person name="Kogure K."/>
        </authorList>
    </citation>
    <scope>NUCLEOTIDE SEQUENCE [LARGE SCALE GENOMIC DNA]</scope>
    <source>
        <strain evidence="1 2">KH-18-2</strain>
    </source>
</reference>
<keyword evidence="1" id="KW-0808">Transferase</keyword>
<dbReference type="InterPro" id="IPR013217">
    <property type="entry name" value="Methyltransf_12"/>
</dbReference>
<name>A0A1X1A9Y3_PSEPU</name>
<keyword evidence="1" id="KW-0489">Methyltransferase</keyword>
<reference evidence="1 2" key="1">
    <citation type="submission" date="2016-08" db="EMBL/GenBank/DDBJ databases">
        <authorList>
            <person name="Seilhamer J.J."/>
        </authorList>
    </citation>
    <scope>NUCLEOTIDE SEQUENCE [LARGE SCALE GENOMIC DNA]</scope>
    <source>
        <strain evidence="1 2">KH-18-2</strain>
    </source>
</reference>
<dbReference type="GO" id="GO:0008168">
    <property type="term" value="F:methyltransferase activity"/>
    <property type="evidence" value="ECO:0007669"/>
    <property type="project" value="UniProtKB-KW"/>
</dbReference>
<dbReference type="Pfam" id="PF08242">
    <property type="entry name" value="Methyltransf_12"/>
    <property type="match status" value="1"/>
</dbReference>
<dbReference type="SUPFAM" id="SSF53335">
    <property type="entry name" value="S-adenosyl-L-methionine-dependent methyltransferases"/>
    <property type="match status" value="1"/>
</dbReference>
<evidence type="ECO:0000313" key="1">
    <source>
        <dbReference type="EMBL" id="POG03287.1"/>
    </source>
</evidence>
<protein>
    <submittedName>
        <fullName evidence="1">SAM-dependent methyltransferase</fullName>
    </submittedName>
</protein>
<dbReference type="InterPro" id="IPR029063">
    <property type="entry name" value="SAM-dependent_MTases_sf"/>
</dbReference>
<organism evidence="1 2">
    <name type="scientific">Pseudomonas putida</name>
    <name type="common">Arthrobacter siderocapsulatus</name>
    <dbReference type="NCBI Taxonomy" id="303"/>
    <lineage>
        <taxon>Bacteria</taxon>
        <taxon>Pseudomonadati</taxon>
        <taxon>Pseudomonadota</taxon>
        <taxon>Gammaproteobacteria</taxon>
        <taxon>Pseudomonadales</taxon>
        <taxon>Pseudomonadaceae</taxon>
        <taxon>Pseudomonas</taxon>
    </lineage>
</organism>
<evidence type="ECO:0000313" key="2">
    <source>
        <dbReference type="Proteomes" id="UP000237378"/>
    </source>
</evidence>
<accession>A0A1X1A9Y3</accession>
<dbReference type="RefSeq" id="WP_021785164.1">
    <property type="nucleotide sequence ID" value="NZ_CP047152.1"/>
</dbReference>
<gene>
    <name evidence="1" type="ORF">BGP82_18575</name>
</gene>
<dbReference type="Gene3D" id="3.40.50.150">
    <property type="entry name" value="Vaccinia Virus protein VP39"/>
    <property type="match status" value="1"/>
</dbReference>
<dbReference type="Proteomes" id="UP000237378">
    <property type="component" value="Unassembled WGS sequence"/>
</dbReference>